<evidence type="ECO:0000313" key="2">
    <source>
        <dbReference type="EMBL" id="GIY88271.1"/>
    </source>
</evidence>
<evidence type="ECO:0000313" key="3">
    <source>
        <dbReference type="Proteomes" id="UP001054945"/>
    </source>
</evidence>
<name>A0AAV4X0D6_CAEEX</name>
<proteinExistence type="predicted"/>
<dbReference type="EMBL" id="BPLR01017042">
    <property type="protein sequence ID" value="GIY88271.1"/>
    <property type="molecule type" value="Genomic_DNA"/>
</dbReference>
<dbReference type="Proteomes" id="UP001054945">
    <property type="component" value="Unassembled WGS sequence"/>
</dbReference>
<comment type="caution">
    <text evidence="2">The sequence shown here is derived from an EMBL/GenBank/DDBJ whole genome shotgun (WGS) entry which is preliminary data.</text>
</comment>
<organism evidence="2 3">
    <name type="scientific">Caerostris extrusa</name>
    <name type="common">Bark spider</name>
    <name type="synonym">Caerostris bankana</name>
    <dbReference type="NCBI Taxonomy" id="172846"/>
    <lineage>
        <taxon>Eukaryota</taxon>
        <taxon>Metazoa</taxon>
        <taxon>Ecdysozoa</taxon>
        <taxon>Arthropoda</taxon>
        <taxon>Chelicerata</taxon>
        <taxon>Arachnida</taxon>
        <taxon>Araneae</taxon>
        <taxon>Araneomorphae</taxon>
        <taxon>Entelegynae</taxon>
        <taxon>Araneoidea</taxon>
        <taxon>Araneidae</taxon>
        <taxon>Caerostris</taxon>
    </lineage>
</organism>
<keyword evidence="3" id="KW-1185">Reference proteome</keyword>
<reference evidence="2 3" key="1">
    <citation type="submission" date="2021-06" db="EMBL/GenBank/DDBJ databases">
        <title>Caerostris extrusa draft genome.</title>
        <authorList>
            <person name="Kono N."/>
            <person name="Arakawa K."/>
        </authorList>
    </citation>
    <scope>NUCLEOTIDE SEQUENCE [LARGE SCALE GENOMIC DNA]</scope>
</reference>
<accession>A0AAV4X0D6</accession>
<protein>
    <submittedName>
        <fullName evidence="2">Uncharacterized protein</fullName>
    </submittedName>
</protein>
<evidence type="ECO:0000256" key="1">
    <source>
        <dbReference type="SAM" id="MobiDB-lite"/>
    </source>
</evidence>
<dbReference type="AlphaFoldDB" id="A0AAV4X0D6"/>
<feature type="region of interest" description="Disordered" evidence="1">
    <location>
        <begin position="1"/>
        <end position="29"/>
    </location>
</feature>
<sequence length="92" mass="9860">MTSVAVNGLQYQGLNSDENDNSSHAKEHLYVNGTSTDTSDLLKTDTLVLPLKIAETQEESFGYATESGGACQMSLHKIDPSANAYPEKGLPL</sequence>
<feature type="compositionally biased region" description="Polar residues" evidence="1">
    <location>
        <begin position="1"/>
        <end position="16"/>
    </location>
</feature>
<gene>
    <name evidence="2" type="ORF">CEXT_581001</name>
</gene>